<reference evidence="2" key="1">
    <citation type="submission" date="2021-01" db="EMBL/GenBank/DDBJ databases">
        <authorList>
            <person name="Corre E."/>
            <person name="Pelletier E."/>
            <person name="Niang G."/>
            <person name="Scheremetjew M."/>
            <person name="Finn R."/>
            <person name="Kale V."/>
            <person name="Holt S."/>
            <person name="Cochrane G."/>
            <person name="Meng A."/>
            <person name="Brown T."/>
            <person name="Cohen L."/>
        </authorList>
    </citation>
    <scope>NUCLEOTIDE SEQUENCE</scope>
    <source>
        <strain evidence="2">CCMP2078</strain>
    </source>
</reference>
<dbReference type="EMBL" id="HBEA01016841">
    <property type="protein sequence ID" value="CAD8263337.1"/>
    <property type="molecule type" value="Transcribed_RNA"/>
</dbReference>
<feature type="compositionally biased region" description="Basic and acidic residues" evidence="1">
    <location>
        <begin position="90"/>
        <end position="99"/>
    </location>
</feature>
<protein>
    <submittedName>
        <fullName evidence="2">Uncharacterized protein</fullName>
    </submittedName>
</protein>
<organism evidence="2">
    <name type="scientific">Pinguiococcus pyrenoidosus</name>
    <dbReference type="NCBI Taxonomy" id="172671"/>
    <lineage>
        <taxon>Eukaryota</taxon>
        <taxon>Sar</taxon>
        <taxon>Stramenopiles</taxon>
        <taxon>Ochrophyta</taxon>
        <taxon>Pinguiophyceae</taxon>
        <taxon>Pinguiochrysidales</taxon>
        <taxon>Pinguiochrysidaceae</taxon>
        <taxon>Pinguiococcus</taxon>
    </lineage>
</organism>
<evidence type="ECO:0000313" key="2">
    <source>
        <dbReference type="EMBL" id="CAD8263337.1"/>
    </source>
</evidence>
<name>A0A7R9UEX4_9STRA</name>
<sequence>MSALVDKAHLKTKSETVSCMKRSDHPLLASKHPLRPSSERLQAAERRRAKLQFERCCHAEDAAQQTDKKLKAAKKSRATNEASLKHRISKSREASTESARRRRLRRNVEEAETRVRALKRILKQQQQAAARRTWSIYRARLRAQGYVEEGRSPYF</sequence>
<feature type="region of interest" description="Disordered" evidence="1">
    <location>
        <begin position="62"/>
        <end position="108"/>
    </location>
</feature>
<proteinExistence type="predicted"/>
<feature type="region of interest" description="Disordered" evidence="1">
    <location>
        <begin position="23"/>
        <end position="45"/>
    </location>
</feature>
<dbReference type="AlphaFoldDB" id="A0A7R9UEX4"/>
<evidence type="ECO:0000256" key="1">
    <source>
        <dbReference type="SAM" id="MobiDB-lite"/>
    </source>
</evidence>
<accession>A0A7R9UEX4</accession>
<gene>
    <name evidence="2" type="ORF">PPYR1160_LOCUS12839</name>
</gene>